<evidence type="ECO:0000256" key="3">
    <source>
        <dbReference type="ARBA" id="ARBA00023239"/>
    </source>
</evidence>
<keyword evidence="3" id="KW-0456">Lyase</keyword>
<reference evidence="9" key="1">
    <citation type="submission" date="2023-02" db="EMBL/GenBank/DDBJ databases">
        <title>Enrichment on poylsaccharides allowed isolation of novel metabolic and taxonomic groups of Haloarchaea.</title>
        <authorList>
            <person name="Sorokin D.Y."/>
            <person name="Elcheninov A.G."/>
            <person name="Khizhniak T.V."/>
            <person name="Kolganova T.V."/>
            <person name="Kublanov I.V."/>
        </authorList>
    </citation>
    <scope>NUCLEOTIDE SEQUENCE</scope>
    <source>
        <strain evidence="8 10">HArc-curdl5-1</strain>
        <strain evidence="9">HArc-curdl7</strain>
    </source>
</reference>
<dbReference type="InterPro" id="IPR041346">
    <property type="entry name" value="DR2241_Fer4"/>
</dbReference>
<feature type="compositionally biased region" description="Basic and acidic residues" evidence="5">
    <location>
        <begin position="474"/>
        <end position="486"/>
    </location>
</feature>
<feature type="region of interest" description="Disordered" evidence="5">
    <location>
        <begin position="474"/>
        <end position="514"/>
    </location>
</feature>
<dbReference type="EMBL" id="JAOPKD010000006">
    <property type="protein sequence ID" value="MCU4726910.1"/>
    <property type="molecule type" value="Genomic_DNA"/>
</dbReference>
<evidence type="ECO:0000313" key="10">
    <source>
        <dbReference type="Proteomes" id="UP001208186"/>
    </source>
</evidence>
<evidence type="ECO:0000259" key="7">
    <source>
        <dbReference type="Pfam" id="PF18069"/>
    </source>
</evidence>
<dbReference type="InterPro" id="IPR050963">
    <property type="entry name" value="Sirohydro_Cobaltochel/CbiX"/>
</dbReference>
<evidence type="ECO:0000313" key="11">
    <source>
        <dbReference type="Proteomes" id="UP001209746"/>
    </source>
</evidence>
<dbReference type="PANTHER" id="PTHR33542">
    <property type="entry name" value="SIROHYDROCHLORIN FERROCHELATASE, CHLOROPLASTIC"/>
    <property type="match status" value="1"/>
</dbReference>
<proteinExistence type="predicted"/>
<dbReference type="CDD" id="cd03416">
    <property type="entry name" value="CbiX_SirB_N"/>
    <property type="match status" value="2"/>
</dbReference>
<dbReference type="AlphaFoldDB" id="A0AAE3IAE1"/>
<feature type="region of interest" description="Disordered" evidence="5">
    <location>
        <begin position="429"/>
        <end position="453"/>
    </location>
</feature>
<evidence type="ECO:0000256" key="5">
    <source>
        <dbReference type="SAM" id="MobiDB-lite"/>
    </source>
</evidence>
<dbReference type="EMBL" id="JAOPKC010000005">
    <property type="protein sequence ID" value="MCU4717746.1"/>
    <property type="molecule type" value="Genomic_DNA"/>
</dbReference>
<dbReference type="GO" id="GO:0016829">
    <property type="term" value="F:lyase activity"/>
    <property type="evidence" value="ECO:0007669"/>
    <property type="project" value="UniProtKB-KW"/>
</dbReference>
<dbReference type="InterPro" id="IPR002762">
    <property type="entry name" value="CbiX-like"/>
</dbReference>
<dbReference type="Gene3D" id="3.30.1360.190">
    <property type="match status" value="1"/>
</dbReference>
<keyword evidence="2" id="KW-0479">Metal-binding</keyword>
<dbReference type="Proteomes" id="UP001208186">
    <property type="component" value="Unassembled WGS sequence"/>
</dbReference>
<evidence type="ECO:0000256" key="4">
    <source>
        <dbReference type="ARBA" id="ARBA00023285"/>
    </source>
</evidence>
<feature type="compositionally biased region" description="Basic and acidic residues" evidence="5">
    <location>
        <begin position="429"/>
        <end position="442"/>
    </location>
</feature>
<feature type="domain" description="DR2241 stabilising" evidence="7">
    <location>
        <begin position="291"/>
        <end position="379"/>
    </location>
</feature>
<protein>
    <submittedName>
        <fullName evidence="9">DR2241 family protein</fullName>
    </submittedName>
</protein>
<dbReference type="InterPro" id="IPR041181">
    <property type="entry name" value="DR2241_middle"/>
</dbReference>
<accession>A0AAE3IAE1</accession>
<dbReference type="Pfam" id="PF01903">
    <property type="entry name" value="CbiX"/>
    <property type="match status" value="2"/>
</dbReference>
<dbReference type="PANTHER" id="PTHR33542:SF3">
    <property type="entry name" value="SIROHYDROCHLORIN FERROCHELATASE, CHLOROPLASTIC"/>
    <property type="match status" value="1"/>
</dbReference>
<dbReference type="Pfam" id="PF18069">
    <property type="entry name" value="DR2241"/>
    <property type="match status" value="1"/>
</dbReference>
<dbReference type="GO" id="GO:0009236">
    <property type="term" value="P:cobalamin biosynthetic process"/>
    <property type="evidence" value="ECO:0007669"/>
    <property type="project" value="UniProtKB-KW"/>
</dbReference>
<dbReference type="Proteomes" id="UP001209746">
    <property type="component" value="Unassembled WGS sequence"/>
</dbReference>
<dbReference type="RefSeq" id="WP_315908510.1">
    <property type="nucleotide sequence ID" value="NZ_JAOPKC010000005.1"/>
</dbReference>
<keyword evidence="1" id="KW-0169">Cobalamin biosynthesis</keyword>
<gene>
    <name evidence="9" type="ORF">OB914_08005</name>
    <name evidence="8" type="ORF">OB916_06670</name>
</gene>
<keyword evidence="4" id="KW-0170">Cobalt</keyword>
<feature type="domain" description="DR2241 4Fe-4S iron-sulfur cluster binding" evidence="6">
    <location>
        <begin position="382"/>
        <end position="468"/>
    </location>
</feature>
<comment type="caution">
    <text evidence="9">The sequence shown here is derived from an EMBL/GenBank/DDBJ whole genome shotgun (WGS) entry which is preliminary data.</text>
</comment>
<dbReference type="Gene3D" id="3.40.50.1400">
    <property type="match status" value="2"/>
</dbReference>
<evidence type="ECO:0000313" key="8">
    <source>
        <dbReference type="EMBL" id="MCU4717746.1"/>
    </source>
</evidence>
<evidence type="ECO:0000256" key="2">
    <source>
        <dbReference type="ARBA" id="ARBA00022723"/>
    </source>
</evidence>
<organism evidence="9 11">
    <name type="scientific">Halapricum hydrolyticum</name>
    <dbReference type="NCBI Taxonomy" id="2979991"/>
    <lineage>
        <taxon>Archaea</taxon>
        <taxon>Methanobacteriati</taxon>
        <taxon>Methanobacteriota</taxon>
        <taxon>Stenosarchaea group</taxon>
        <taxon>Halobacteria</taxon>
        <taxon>Halobacteriales</taxon>
        <taxon>Haloarculaceae</taxon>
        <taxon>Halapricum</taxon>
    </lineage>
</organism>
<keyword evidence="10" id="KW-1185">Reference proteome</keyword>
<dbReference type="SUPFAM" id="SSF53800">
    <property type="entry name" value="Chelatase"/>
    <property type="match status" value="1"/>
</dbReference>
<evidence type="ECO:0000313" key="9">
    <source>
        <dbReference type="EMBL" id="MCU4726910.1"/>
    </source>
</evidence>
<sequence>MTEQALIVAAHGSHRNPDSATPTLEHADAIRERGCFDQVRAAFWKESPSFRSVVRTVDSETAYVVPLFVSEGYFVDRVLPREFGLGIEDVAGEPIEPELVYTEPVGTHPAMTDVIASRARRLLGDVAEETAALAVVGHGTERNPNSAEAVYDHVAALESRTDFAEVGALFMDEAPYVSEALDRFAAAEIAVVPLFVADGFHTRDEIPELLGITDDPQSGYPVPGEVDGRRIWYASAVGTDPLVPEVILERVAEAGADVDRDADRETAVRPDAAEAFLSWLDRARCEGDSRGREWGDLLVTGDGDAYELRHCADRDADRETLIERDPDTFRRFVRSDDEGRFRPFAGERSLPTGWVLPDLDSRELLGALAAVYPAAIEIWADDPEPVPFQEVAARQTGIYAGVADLSGAELRDLTTAVCGNCAKRREWDERADGDRLPDRSETGDPAGDGGTELPCREPCSFLVAAAREILEADHAGAQLSDHRDADVPPGDLPDPDNRYRVRYRRARGTLSTPD</sequence>
<dbReference type="Pfam" id="PF18009">
    <property type="entry name" value="Fer4_23"/>
    <property type="match status" value="1"/>
</dbReference>
<evidence type="ECO:0000256" key="1">
    <source>
        <dbReference type="ARBA" id="ARBA00022573"/>
    </source>
</evidence>
<evidence type="ECO:0000259" key="6">
    <source>
        <dbReference type="Pfam" id="PF18009"/>
    </source>
</evidence>
<dbReference type="GO" id="GO:0046872">
    <property type="term" value="F:metal ion binding"/>
    <property type="evidence" value="ECO:0007669"/>
    <property type="project" value="UniProtKB-KW"/>
</dbReference>
<name>A0AAE3IAE1_9EURY</name>
<dbReference type="Gene3D" id="3.30.70.2320">
    <property type="match status" value="1"/>
</dbReference>